<evidence type="ECO:0000256" key="10">
    <source>
        <dbReference type="ARBA" id="ARBA00023136"/>
    </source>
</evidence>
<evidence type="ECO:0000256" key="8">
    <source>
        <dbReference type="ARBA" id="ARBA00023033"/>
    </source>
</evidence>
<evidence type="ECO:0000313" key="13">
    <source>
        <dbReference type="EMBL" id="ACO64762.1"/>
    </source>
</evidence>
<evidence type="ECO:0000256" key="1">
    <source>
        <dbReference type="ARBA" id="ARBA00001974"/>
    </source>
</evidence>
<dbReference type="InterPro" id="IPR002938">
    <property type="entry name" value="FAD-bd"/>
</dbReference>
<dbReference type="PROSITE" id="PS01304">
    <property type="entry name" value="UBIH"/>
    <property type="match status" value="1"/>
</dbReference>
<feature type="domain" description="FAD-binding" evidence="12">
    <location>
        <begin position="364"/>
        <end position="418"/>
    </location>
</feature>
<keyword evidence="4 11" id="KW-0831">Ubiquinone biosynthesis</keyword>
<keyword evidence="9 11" id="KW-0496">Mitochondrion</keyword>
<organism evidence="13 14">
    <name type="scientific">Micromonas commoda (strain RCC299 / NOUM17 / CCMP2709)</name>
    <name type="common">Picoplanktonic green alga</name>
    <dbReference type="NCBI Taxonomy" id="296587"/>
    <lineage>
        <taxon>Eukaryota</taxon>
        <taxon>Viridiplantae</taxon>
        <taxon>Chlorophyta</taxon>
        <taxon>Mamiellophyceae</taxon>
        <taxon>Mamiellales</taxon>
        <taxon>Mamiellaceae</taxon>
        <taxon>Micromonas</taxon>
    </lineage>
</organism>
<comment type="subunit">
    <text evidence="11">Component of a multi-subunit COQ enzyme complex.</text>
</comment>
<evidence type="ECO:0000256" key="4">
    <source>
        <dbReference type="ARBA" id="ARBA00022688"/>
    </source>
</evidence>
<keyword evidence="6 11" id="KW-0274">FAD</keyword>
<dbReference type="Gene3D" id="3.50.50.60">
    <property type="entry name" value="FAD/NAD(P)-binding domain"/>
    <property type="match status" value="2"/>
</dbReference>
<dbReference type="EC" id="1.14.15.45" evidence="11"/>
<comment type="similarity">
    <text evidence="2 11">Belongs to the UbiH/COQ6 family.</text>
</comment>
<dbReference type="KEGG" id="mis:MICPUN_83519"/>
<dbReference type="GO" id="GO:0106364">
    <property type="term" value="F:4-hydroxy-3-all-trans-polyprenylbenzoate oxygenase activity"/>
    <property type="evidence" value="ECO:0007669"/>
    <property type="project" value="UniProtKB-EC"/>
</dbReference>
<reference evidence="13 14" key="1">
    <citation type="journal article" date="2009" name="Science">
        <title>Green evolution and dynamic adaptations revealed by genomes of the marine picoeukaryotes Micromonas.</title>
        <authorList>
            <person name="Worden A.Z."/>
            <person name="Lee J.H."/>
            <person name="Mock T."/>
            <person name="Rouze P."/>
            <person name="Simmons M.P."/>
            <person name="Aerts A.L."/>
            <person name="Allen A.E."/>
            <person name="Cuvelier M.L."/>
            <person name="Derelle E."/>
            <person name="Everett M.V."/>
            <person name="Foulon E."/>
            <person name="Grimwood J."/>
            <person name="Gundlach H."/>
            <person name="Henrissat B."/>
            <person name="Napoli C."/>
            <person name="McDonald S.M."/>
            <person name="Parker M.S."/>
            <person name="Rombauts S."/>
            <person name="Salamov A."/>
            <person name="Von Dassow P."/>
            <person name="Badger J.H."/>
            <person name="Coutinho P.M."/>
            <person name="Demir E."/>
            <person name="Dubchak I."/>
            <person name="Gentemann C."/>
            <person name="Eikrem W."/>
            <person name="Gready J.E."/>
            <person name="John U."/>
            <person name="Lanier W."/>
            <person name="Lindquist E.A."/>
            <person name="Lucas S."/>
            <person name="Mayer K.F."/>
            <person name="Moreau H."/>
            <person name="Not F."/>
            <person name="Otillar R."/>
            <person name="Panaud O."/>
            <person name="Pangilinan J."/>
            <person name="Paulsen I."/>
            <person name="Piegu B."/>
            <person name="Poliakov A."/>
            <person name="Robbens S."/>
            <person name="Schmutz J."/>
            <person name="Toulza E."/>
            <person name="Wyss T."/>
            <person name="Zelensky A."/>
            <person name="Zhou K."/>
            <person name="Armbrust E.V."/>
            <person name="Bhattacharya D."/>
            <person name="Goodenough U.W."/>
            <person name="Van de Peer Y."/>
            <person name="Grigoriev I.V."/>
        </authorList>
    </citation>
    <scope>NUCLEOTIDE SEQUENCE [LARGE SCALE GENOMIC DNA]</scope>
    <source>
        <strain evidence="14">RCC299 / NOUM17</strain>
    </source>
</reference>
<dbReference type="InterPro" id="IPR036188">
    <property type="entry name" value="FAD/NAD-bd_sf"/>
</dbReference>
<comment type="cofactor">
    <cofactor evidence="1 11">
        <name>FAD</name>
        <dbReference type="ChEBI" id="CHEBI:57692"/>
    </cofactor>
</comment>
<dbReference type="eggNOG" id="KOG3855">
    <property type="taxonomic scope" value="Eukaryota"/>
</dbReference>
<dbReference type="InterPro" id="IPR051205">
    <property type="entry name" value="UbiH/COQ6_monooxygenase"/>
</dbReference>
<dbReference type="FunFam" id="3.50.50.60:FF:000021">
    <property type="entry name" value="Ubiquinone biosynthesis monooxygenase COQ6"/>
    <property type="match status" value="1"/>
</dbReference>
<dbReference type="InterPro" id="IPR000689">
    <property type="entry name" value="UbQ_mOase_COQ6"/>
</dbReference>
<dbReference type="SUPFAM" id="SSF51905">
    <property type="entry name" value="FAD/NAD(P)-binding domain"/>
    <property type="match status" value="1"/>
</dbReference>
<comment type="subcellular location">
    <subcellularLocation>
        <location evidence="11">Mitochondrion inner membrane</location>
        <topology evidence="11">Peripheral membrane protein</topology>
        <orientation evidence="11">Matrix side</orientation>
    </subcellularLocation>
</comment>
<evidence type="ECO:0000256" key="5">
    <source>
        <dbReference type="ARBA" id="ARBA00022792"/>
    </source>
</evidence>
<feature type="domain" description="FAD-binding" evidence="12">
    <location>
        <begin position="39"/>
        <end position="300"/>
    </location>
</feature>
<dbReference type="EMBL" id="CP001328">
    <property type="protein sequence ID" value="ACO64762.1"/>
    <property type="molecule type" value="Genomic_DNA"/>
</dbReference>
<dbReference type="PANTHER" id="PTHR43876">
    <property type="entry name" value="UBIQUINONE BIOSYNTHESIS MONOOXYGENASE COQ6, MITOCHONDRIAL"/>
    <property type="match status" value="1"/>
</dbReference>
<evidence type="ECO:0000256" key="9">
    <source>
        <dbReference type="ARBA" id="ARBA00023128"/>
    </source>
</evidence>
<dbReference type="GO" id="GO:0016123">
    <property type="term" value="P:xanthophyll biosynthetic process"/>
    <property type="evidence" value="ECO:0007669"/>
    <property type="project" value="TreeGrafter"/>
</dbReference>
<name>C1E9Y3_MICCC</name>
<dbReference type="GeneID" id="8244795"/>
<dbReference type="GO" id="GO:0031314">
    <property type="term" value="C:extrinsic component of mitochondrial inner membrane"/>
    <property type="evidence" value="ECO:0007669"/>
    <property type="project" value="UniProtKB-UniRule"/>
</dbReference>
<dbReference type="OrthoDB" id="683240at2759"/>
<dbReference type="EC" id="1.14.15.46" evidence="11"/>
<dbReference type="InParanoid" id="C1E9Y3"/>
<comment type="catalytic activity">
    <reaction evidence="11">
        <text>a 4-hydroxy-3-(all-trans-polyprenyl)benzoate + 2 reduced [2Fe-2S]-[ferredoxin] + O2 + 2 H(+) = a 3,4-dihydroxy-5-(all-trans-polyprenyl)benzoate + 2 oxidized [2Fe-2S]-[ferredoxin] + H2O</text>
        <dbReference type="Rhea" id="RHEA:81195"/>
        <dbReference type="Rhea" id="RHEA-COMP:9514"/>
        <dbReference type="Rhea" id="RHEA-COMP:10000"/>
        <dbReference type="Rhea" id="RHEA-COMP:10001"/>
        <dbReference type="Rhea" id="RHEA-COMP:10930"/>
        <dbReference type="ChEBI" id="CHEBI:15377"/>
        <dbReference type="ChEBI" id="CHEBI:15378"/>
        <dbReference type="ChEBI" id="CHEBI:15379"/>
        <dbReference type="ChEBI" id="CHEBI:33737"/>
        <dbReference type="ChEBI" id="CHEBI:33738"/>
        <dbReference type="ChEBI" id="CHEBI:64694"/>
        <dbReference type="ChEBI" id="CHEBI:78396"/>
        <dbReference type="EC" id="1.14.15.45"/>
    </reaction>
</comment>
<dbReference type="PRINTS" id="PR00420">
    <property type="entry name" value="RNGMNOXGNASE"/>
</dbReference>
<dbReference type="FunCoup" id="C1E9Y3">
    <property type="interactions" value="1820"/>
</dbReference>
<evidence type="ECO:0000256" key="7">
    <source>
        <dbReference type="ARBA" id="ARBA00023002"/>
    </source>
</evidence>
<dbReference type="GO" id="GO:0071949">
    <property type="term" value="F:FAD binding"/>
    <property type="evidence" value="ECO:0007669"/>
    <property type="project" value="InterPro"/>
</dbReference>
<keyword evidence="8 11" id="KW-0503">Monooxygenase</keyword>
<dbReference type="GO" id="GO:0120538">
    <property type="term" value="F:2-methoxy-6-polyprenolphenol 4-hydroxylase activity"/>
    <property type="evidence" value="ECO:0007669"/>
    <property type="project" value="UniProtKB-EC"/>
</dbReference>
<evidence type="ECO:0000259" key="12">
    <source>
        <dbReference type="Pfam" id="PF01494"/>
    </source>
</evidence>
<dbReference type="GO" id="GO:0016712">
    <property type="term" value="F:oxidoreductase activity, acting on paired donors, with incorporation or reduction of molecular oxygen, reduced flavin or flavoprotein as one donor, and incorporation of one atom of oxygen"/>
    <property type="evidence" value="ECO:0007669"/>
    <property type="project" value="UniProtKB-UniRule"/>
</dbReference>
<dbReference type="OMA" id="VKQMQVW"/>
<dbReference type="NCBIfam" id="TIGR01988">
    <property type="entry name" value="Ubi-OHases"/>
    <property type="match status" value="1"/>
</dbReference>
<dbReference type="STRING" id="296587.C1E9Y3"/>
<dbReference type="Pfam" id="PF01494">
    <property type="entry name" value="FAD_binding_3"/>
    <property type="match status" value="2"/>
</dbReference>
<dbReference type="InterPro" id="IPR010971">
    <property type="entry name" value="UbiH/COQ6"/>
</dbReference>
<dbReference type="InterPro" id="IPR018168">
    <property type="entry name" value="Ubi_Hdrlase_CS"/>
</dbReference>
<comment type="catalytic activity">
    <reaction evidence="11">
        <text>a 2-methoxy-6-(all-trans-polyprenyl)phenol + 2 reduced [2Fe-2S]-[ferredoxin] + O2 + 2 H(+) = a 2-methoxy-6-(all-trans-polyprenyl)benzene-1,4-diol + 2 oxidized [2Fe-2S]-[ferredoxin] + H2O</text>
        <dbReference type="Rhea" id="RHEA:81183"/>
        <dbReference type="Rhea" id="RHEA-COMP:9551"/>
        <dbReference type="Rhea" id="RHEA-COMP:10000"/>
        <dbReference type="Rhea" id="RHEA-COMP:10001"/>
        <dbReference type="Rhea" id="RHEA-COMP:10858"/>
        <dbReference type="ChEBI" id="CHEBI:15377"/>
        <dbReference type="ChEBI" id="CHEBI:15378"/>
        <dbReference type="ChEBI" id="CHEBI:15379"/>
        <dbReference type="ChEBI" id="CHEBI:33737"/>
        <dbReference type="ChEBI" id="CHEBI:33738"/>
        <dbReference type="ChEBI" id="CHEBI:62731"/>
        <dbReference type="ChEBI" id="CHEBI:84166"/>
        <dbReference type="EC" id="1.14.15.46"/>
    </reaction>
</comment>
<dbReference type="Proteomes" id="UP000002009">
    <property type="component" value="Chromosome 7"/>
</dbReference>
<keyword evidence="5 11" id="KW-0999">Mitochondrion inner membrane</keyword>
<dbReference type="GO" id="GO:0016120">
    <property type="term" value="P:carotene biosynthetic process"/>
    <property type="evidence" value="ECO:0007669"/>
    <property type="project" value="TreeGrafter"/>
</dbReference>
<dbReference type="HAMAP" id="MF_03193">
    <property type="entry name" value="COQ6_monooxygenase"/>
    <property type="match status" value="1"/>
</dbReference>
<keyword evidence="10 11" id="KW-0472">Membrane</keyword>
<dbReference type="PANTHER" id="PTHR43876:SF7">
    <property type="entry name" value="UBIQUINONE BIOSYNTHESIS MONOOXYGENASE COQ6, MITOCHONDRIAL"/>
    <property type="match status" value="1"/>
</dbReference>
<evidence type="ECO:0000256" key="3">
    <source>
        <dbReference type="ARBA" id="ARBA00022630"/>
    </source>
</evidence>
<evidence type="ECO:0000313" key="14">
    <source>
        <dbReference type="Proteomes" id="UP000002009"/>
    </source>
</evidence>
<comment type="function">
    <text evidence="11">FAD-dependent monooxygenase required for two non-consecutive steps during ubiquinone biosynthesis. Required for the C5-ring hydroxylation during ubiquinone biosynthesis by catalyzing the hydroxylation of 4-hydroxy-3-(all-trans-polyprenyl)benzoic acid to 3,4-dihydroxy-5-(all-trans-polyprenyl)benzoic acid. Also acts downstream of coq4, for the C1-hydroxylation during ubiquinone biosynthesis by catalyzing the hydroxylation of 2-methoxy-6-(all-trans-polyprenyl)phenol to 2-methoxy-6-(all-trans-polyprenyl)benzene-1,4-diol. The electrons required for the hydroxylation reaction are funneled indirectly to coq6 from NADPH via a ferredoxin/ferredoxin reductase system.</text>
</comment>
<accession>C1E9Y3</accession>
<gene>
    <name evidence="11" type="primary">COQ6</name>
    <name evidence="13" type="ORF">MICPUN_83519</name>
</gene>
<sequence>MTWLARRILAGTRRPIARAFSATSSSSSSPSNPDAAEPVDVCIVGGGIVGTALACSIRANPLTAHLTVSLADRAPPPSSAWLDDPPPTPEPRVSALTPASVALLRDVGAWDRVEASRRACAFRAMQVWDAESVGHVRYDASEVGATELGHVVENRVVHTALHEAATRLGVRTSPPAAAVALDLPADGGGDLATIKFRREGGDGDGDEDGSPEIAEVRARLVVGADGPSSKVRTLAGLRAAGWRYGLKAAVGTVTTDEPHVTAWQRFLPSGPLALLPVTEDGRVSNVVWTTTPEEADRLCALGDEAFAAEVDAALRGEGRYSHGGQGEAAIRAVANGFGGTAGGDDAPPAFEHPPRVVAAAGPRGAFPLATSLAGRYALRRLALVGDAAHQVHPLGGQGVNLGMRDVVLLTNALAGACANGGDVGSMLVLRKYADEAKAANVPMMAALDGLQRLFASDQPLVAWARGAGLAGVNALGPIRRRIARYAMGGA</sequence>
<dbReference type="UniPathway" id="UPA00232"/>
<evidence type="ECO:0000256" key="2">
    <source>
        <dbReference type="ARBA" id="ARBA00005349"/>
    </source>
</evidence>
<keyword evidence="14" id="KW-1185">Reference proteome</keyword>
<comment type="pathway">
    <text evidence="11">Cofactor biosynthesis; ubiquinone biosynthesis.</text>
</comment>
<protein>
    <recommendedName>
        <fullName evidence="11">Ubiquinone biosynthesis monooxygenase COQ6, mitochondrial</fullName>
        <ecNumber evidence="11">1.14.15.45</ecNumber>
    </recommendedName>
    <alternativeName>
        <fullName evidence="11">2-methoxy-6-polyprenolphenol 4-hydroxylase</fullName>
        <ecNumber evidence="11">1.14.15.46</ecNumber>
    </alternativeName>
</protein>
<evidence type="ECO:0000256" key="6">
    <source>
        <dbReference type="ARBA" id="ARBA00022827"/>
    </source>
</evidence>
<dbReference type="RefSeq" id="XP_002503504.1">
    <property type="nucleotide sequence ID" value="XM_002503458.1"/>
</dbReference>
<dbReference type="AlphaFoldDB" id="C1E9Y3"/>
<evidence type="ECO:0000256" key="11">
    <source>
        <dbReference type="HAMAP-Rule" id="MF_03193"/>
    </source>
</evidence>
<keyword evidence="7 11" id="KW-0560">Oxidoreductase</keyword>
<proteinExistence type="inferred from homology"/>
<keyword evidence="3 11" id="KW-0285">Flavoprotein</keyword>